<evidence type="ECO:0000313" key="2">
    <source>
        <dbReference type="EMBL" id="MDQ0360611.1"/>
    </source>
</evidence>
<proteinExistence type="predicted"/>
<name>A0ABU0E1A2_9FIRM</name>
<evidence type="ECO:0000313" key="3">
    <source>
        <dbReference type="Proteomes" id="UP001230220"/>
    </source>
</evidence>
<reference evidence="2 3" key="1">
    <citation type="submission" date="2023-07" db="EMBL/GenBank/DDBJ databases">
        <title>Genomic Encyclopedia of Type Strains, Phase IV (KMG-IV): sequencing the most valuable type-strain genomes for metagenomic binning, comparative biology and taxonomic classification.</title>
        <authorList>
            <person name="Goeker M."/>
        </authorList>
    </citation>
    <scope>NUCLEOTIDE SEQUENCE [LARGE SCALE GENOMIC DNA]</scope>
    <source>
        <strain evidence="2 3">DSM 16784</strain>
    </source>
</reference>
<feature type="transmembrane region" description="Helical" evidence="1">
    <location>
        <begin position="190"/>
        <end position="210"/>
    </location>
</feature>
<protein>
    <submittedName>
        <fullName evidence="2">Uncharacterized protein</fullName>
    </submittedName>
</protein>
<organism evidence="2 3">
    <name type="scientific">Breznakia pachnodae</name>
    <dbReference type="NCBI Taxonomy" id="265178"/>
    <lineage>
        <taxon>Bacteria</taxon>
        <taxon>Bacillati</taxon>
        <taxon>Bacillota</taxon>
        <taxon>Erysipelotrichia</taxon>
        <taxon>Erysipelotrichales</taxon>
        <taxon>Erysipelotrichaceae</taxon>
        <taxon>Breznakia</taxon>
    </lineage>
</organism>
<keyword evidence="1" id="KW-0812">Transmembrane</keyword>
<comment type="caution">
    <text evidence="2">The sequence shown here is derived from an EMBL/GenBank/DDBJ whole genome shotgun (WGS) entry which is preliminary data.</text>
</comment>
<keyword evidence="1" id="KW-1133">Transmembrane helix</keyword>
<evidence type="ECO:0000256" key="1">
    <source>
        <dbReference type="SAM" id="Phobius"/>
    </source>
</evidence>
<gene>
    <name evidence="2" type="ORF">J2S15_001356</name>
</gene>
<sequence length="231" mass="27798">MIFEIIKKDIILSMLCSRQTKLKNPEEYFDKSEKILFLIHIISIEEELPSFLKGKIWIDGNTIYIPYLSDLMRACPNFHIHYSGIDSSNVSMYLKDYNKLKKKPIEEIEYEVNQYIELYKDSEQFMFGECKHRKWYRKYARMIARKNDQSFRYAMKTVLISLPCILLPICTIMVVYITSRYPVYRNNFHFVFWLLGLEIIFALIWIMITLKQIKPTEFEKSNEIIKGDDKY</sequence>
<accession>A0ABU0E1A2</accession>
<dbReference type="EMBL" id="JAUSUR010000002">
    <property type="protein sequence ID" value="MDQ0360611.1"/>
    <property type="molecule type" value="Genomic_DNA"/>
</dbReference>
<dbReference type="RefSeq" id="WP_307406653.1">
    <property type="nucleotide sequence ID" value="NZ_JAUSUR010000002.1"/>
</dbReference>
<dbReference type="Proteomes" id="UP001230220">
    <property type="component" value="Unassembled WGS sequence"/>
</dbReference>
<keyword evidence="1" id="KW-0472">Membrane</keyword>
<keyword evidence="3" id="KW-1185">Reference proteome</keyword>
<feature type="transmembrane region" description="Helical" evidence="1">
    <location>
        <begin position="153"/>
        <end position="178"/>
    </location>
</feature>